<feature type="signal peptide" evidence="16">
    <location>
        <begin position="1"/>
        <end position="31"/>
    </location>
</feature>
<dbReference type="CDD" id="cd01347">
    <property type="entry name" value="ligand_gated_channel"/>
    <property type="match status" value="1"/>
</dbReference>
<keyword evidence="11 14" id="KW-0472">Membrane</keyword>
<keyword evidence="4 14" id="KW-1134">Transmembrane beta strand</keyword>
<evidence type="ECO:0000259" key="17">
    <source>
        <dbReference type="Pfam" id="PF00593"/>
    </source>
</evidence>
<gene>
    <name evidence="19" type="ORF">P9875_20330</name>
</gene>
<evidence type="ECO:0000256" key="8">
    <source>
        <dbReference type="ARBA" id="ARBA00023004"/>
    </source>
</evidence>
<protein>
    <submittedName>
        <fullName evidence="19">TonB-dependent siderophore receptor</fullName>
    </submittedName>
</protein>
<dbReference type="PANTHER" id="PTHR32552:SF68">
    <property type="entry name" value="FERRICHROME OUTER MEMBRANE TRANSPORTER_PHAGE RECEPTOR"/>
    <property type="match status" value="1"/>
</dbReference>
<keyword evidence="13 14" id="KW-0998">Cell outer membrane</keyword>
<evidence type="ECO:0000256" key="1">
    <source>
        <dbReference type="ARBA" id="ARBA00004571"/>
    </source>
</evidence>
<evidence type="ECO:0000256" key="15">
    <source>
        <dbReference type="RuleBase" id="RU003357"/>
    </source>
</evidence>
<dbReference type="PANTHER" id="PTHR32552">
    <property type="entry name" value="FERRICHROME IRON RECEPTOR-RELATED"/>
    <property type="match status" value="1"/>
</dbReference>
<dbReference type="InterPro" id="IPR039426">
    <property type="entry name" value="TonB-dep_rcpt-like"/>
</dbReference>
<dbReference type="InterPro" id="IPR000531">
    <property type="entry name" value="Beta-barrel_TonB"/>
</dbReference>
<dbReference type="RefSeq" id="WP_278316446.1">
    <property type="nucleotide sequence ID" value="NZ_CP121464.1"/>
</dbReference>
<keyword evidence="5" id="KW-0410">Iron transport</keyword>
<dbReference type="NCBIfam" id="TIGR01783">
    <property type="entry name" value="TonB-siderophor"/>
    <property type="match status" value="1"/>
</dbReference>
<dbReference type="Proteomes" id="UP001219584">
    <property type="component" value="Chromosome"/>
</dbReference>
<accession>A0ABY8HZI1</accession>
<evidence type="ECO:0000256" key="6">
    <source>
        <dbReference type="ARBA" id="ARBA00022692"/>
    </source>
</evidence>
<dbReference type="Pfam" id="PF07715">
    <property type="entry name" value="Plug"/>
    <property type="match status" value="1"/>
</dbReference>
<dbReference type="SUPFAM" id="SSF56935">
    <property type="entry name" value="Porins"/>
    <property type="match status" value="1"/>
</dbReference>
<dbReference type="InterPro" id="IPR010105">
    <property type="entry name" value="TonB_sidphr_rcpt"/>
</dbReference>
<proteinExistence type="inferred from homology"/>
<keyword evidence="7 16" id="KW-0732">Signal</keyword>
<feature type="domain" description="TonB-dependent receptor-like beta-barrel" evidence="17">
    <location>
        <begin position="231"/>
        <end position="678"/>
    </location>
</feature>
<evidence type="ECO:0000313" key="20">
    <source>
        <dbReference type="Proteomes" id="UP001219584"/>
    </source>
</evidence>
<evidence type="ECO:0000256" key="11">
    <source>
        <dbReference type="ARBA" id="ARBA00023136"/>
    </source>
</evidence>
<comment type="subcellular location">
    <subcellularLocation>
        <location evidence="1 14">Cell outer membrane</location>
        <topology evidence="1 14">Multi-pass membrane protein</topology>
    </subcellularLocation>
</comment>
<reference evidence="19 20" key="1">
    <citation type="submission" date="2023-04" db="EMBL/GenBank/DDBJ databases">
        <title>Nanopore sequencing of Janthinobacterium from water.</title>
        <authorList>
            <person name="Ciuchcinski K."/>
            <person name="Rokowska A."/>
            <person name="Dziewit L."/>
        </authorList>
    </citation>
    <scope>NUCLEOTIDE SEQUENCE [LARGE SCALE GENOMIC DNA]</scope>
    <source>
        <strain evidence="19 20">DEMB2</strain>
    </source>
</reference>
<dbReference type="InterPro" id="IPR036942">
    <property type="entry name" value="Beta-barrel_TonB_sf"/>
</dbReference>
<keyword evidence="9" id="KW-0406">Ion transport</keyword>
<evidence type="ECO:0000256" key="13">
    <source>
        <dbReference type="ARBA" id="ARBA00023237"/>
    </source>
</evidence>
<keyword evidence="12 19" id="KW-0675">Receptor</keyword>
<name>A0ABY8HZI1_9BURK</name>
<feature type="chain" id="PRO_5045898032" evidence="16">
    <location>
        <begin position="32"/>
        <end position="711"/>
    </location>
</feature>
<evidence type="ECO:0000256" key="10">
    <source>
        <dbReference type="ARBA" id="ARBA00023077"/>
    </source>
</evidence>
<evidence type="ECO:0000256" key="2">
    <source>
        <dbReference type="ARBA" id="ARBA00009810"/>
    </source>
</evidence>
<evidence type="ECO:0000256" key="14">
    <source>
        <dbReference type="PROSITE-ProRule" id="PRU01360"/>
    </source>
</evidence>
<keyword evidence="6 14" id="KW-0812">Transmembrane</keyword>
<evidence type="ECO:0000256" key="4">
    <source>
        <dbReference type="ARBA" id="ARBA00022452"/>
    </source>
</evidence>
<feature type="domain" description="TonB-dependent receptor plug" evidence="18">
    <location>
        <begin position="64"/>
        <end position="159"/>
    </location>
</feature>
<evidence type="ECO:0000259" key="18">
    <source>
        <dbReference type="Pfam" id="PF07715"/>
    </source>
</evidence>
<evidence type="ECO:0000256" key="5">
    <source>
        <dbReference type="ARBA" id="ARBA00022496"/>
    </source>
</evidence>
<keyword evidence="8" id="KW-0408">Iron</keyword>
<evidence type="ECO:0000256" key="7">
    <source>
        <dbReference type="ARBA" id="ARBA00022729"/>
    </source>
</evidence>
<evidence type="ECO:0000256" key="9">
    <source>
        <dbReference type="ARBA" id="ARBA00023065"/>
    </source>
</evidence>
<dbReference type="Pfam" id="PF00593">
    <property type="entry name" value="TonB_dep_Rec_b-barrel"/>
    <property type="match status" value="1"/>
</dbReference>
<evidence type="ECO:0000256" key="16">
    <source>
        <dbReference type="SAM" id="SignalP"/>
    </source>
</evidence>
<evidence type="ECO:0000256" key="3">
    <source>
        <dbReference type="ARBA" id="ARBA00022448"/>
    </source>
</evidence>
<keyword evidence="3 14" id="KW-0813">Transport</keyword>
<organism evidence="19 20">
    <name type="scientific">Janthinobacterium rivuli</name>
    <dbReference type="NCBI Taxonomy" id="2751478"/>
    <lineage>
        <taxon>Bacteria</taxon>
        <taxon>Pseudomonadati</taxon>
        <taxon>Pseudomonadota</taxon>
        <taxon>Betaproteobacteria</taxon>
        <taxon>Burkholderiales</taxon>
        <taxon>Oxalobacteraceae</taxon>
        <taxon>Janthinobacterium</taxon>
    </lineage>
</organism>
<evidence type="ECO:0000256" key="12">
    <source>
        <dbReference type="ARBA" id="ARBA00023170"/>
    </source>
</evidence>
<keyword evidence="20" id="KW-1185">Reference proteome</keyword>
<dbReference type="EMBL" id="CP121464">
    <property type="protein sequence ID" value="WFR78045.1"/>
    <property type="molecule type" value="Genomic_DNA"/>
</dbReference>
<keyword evidence="10 15" id="KW-0798">TonB box</keyword>
<dbReference type="PROSITE" id="PS52016">
    <property type="entry name" value="TONB_DEPENDENT_REC_3"/>
    <property type="match status" value="1"/>
</dbReference>
<dbReference type="InterPro" id="IPR012910">
    <property type="entry name" value="Plug_dom"/>
</dbReference>
<evidence type="ECO:0000313" key="19">
    <source>
        <dbReference type="EMBL" id="WFR78045.1"/>
    </source>
</evidence>
<dbReference type="Gene3D" id="2.40.170.20">
    <property type="entry name" value="TonB-dependent receptor, beta-barrel domain"/>
    <property type="match status" value="1"/>
</dbReference>
<comment type="similarity">
    <text evidence="2 14 15">Belongs to the TonB-dependent receptor family.</text>
</comment>
<dbReference type="InterPro" id="IPR037066">
    <property type="entry name" value="Plug_dom_sf"/>
</dbReference>
<sequence length="711" mass="76874">MQQQRKPGCKPITIAVLGALTFGATPLASWAQQSLPAVTVTASKDKEGYVAATSASGTKTEMALRDVPQTINVVPAAVIRDQNAMSIQDIMKNIPGVGLSTGDGQRDQVFIRGFTAIGDQFVDGFRDDALYFRDLSNVERLEVIKGPAAVLYGRGSSGGLVNRITKKPGIDITDLALSLTNTKGRRGEVDVGRVGETVDWRFTGARELSDSYRDQQFINRTALSPSVAIRLSSATKLLLQGDYLEDRRLTDFGIPSYHGRPVAVDAGTYYGAANARDADFSQSRVVSTAATLTHKFSDSLSLRNAFRYYDYHLDRNNTNISGNVNEVKGTMSLGHAKLNRDESGWFNQTELTQKLVTGTLRHEVLYGAEFGKQNKDASSWASTAVASNVSIFHPVLPQVSRSKLGARGDTFGTYDTAAAYVQDAISFSDEWKALAGLRYDRYKQQSRLANALGVTTADLSRTDSAYSPRAGLVWQPSAVQSYYASWSRSFQPSGENFALAANNADLAPETTRNTEVGAKYDLWGGRANATVSLFRLERDNIKSSEPITNRIIPIGTQRTDGLELTFNADLHDGWKMMAGYAYLDATITDSIAKDTSVSAAGSVDVKGKRATLTARNMANLWLTKDLGHGFTVGGGANAVGSRFANAGNTVVLPGYVTADAMAAYRTGRYEVQLNINNIGDTRYIVSGHGSSPNLSLPGAPRNVALTLRYSL</sequence>
<dbReference type="Gene3D" id="2.170.130.10">
    <property type="entry name" value="TonB-dependent receptor, plug domain"/>
    <property type="match status" value="1"/>
</dbReference>